<feature type="domain" description="MD-2-related lipid-recognition" evidence="3">
    <location>
        <begin position="34"/>
        <end position="193"/>
    </location>
</feature>
<dbReference type="OrthoDB" id="6409159at2759"/>
<dbReference type="AlphaFoldDB" id="A0A8W8L2C5"/>
<keyword evidence="5" id="KW-1185">Reference proteome</keyword>
<evidence type="ECO:0000259" key="3">
    <source>
        <dbReference type="Pfam" id="PF02221"/>
    </source>
</evidence>
<keyword evidence="1 2" id="KW-0732">Signal</keyword>
<organism evidence="4 5">
    <name type="scientific">Magallana gigas</name>
    <name type="common">Pacific oyster</name>
    <name type="synonym">Crassostrea gigas</name>
    <dbReference type="NCBI Taxonomy" id="29159"/>
    <lineage>
        <taxon>Eukaryota</taxon>
        <taxon>Metazoa</taxon>
        <taxon>Spiralia</taxon>
        <taxon>Lophotrochozoa</taxon>
        <taxon>Mollusca</taxon>
        <taxon>Bivalvia</taxon>
        <taxon>Autobranchia</taxon>
        <taxon>Pteriomorphia</taxon>
        <taxon>Ostreida</taxon>
        <taxon>Ostreoidea</taxon>
        <taxon>Ostreidae</taxon>
        <taxon>Magallana</taxon>
    </lineage>
</organism>
<accession>A0A8W8L2C5</accession>
<dbReference type="InterPro" id="IPR003172">
    <property type="entry name" value="ML_dom"/>
</dbReference>
<evidence type="ECO:0000313" key="4">
    <source>
        <dbReference type="EnsemblMetazoa" id="G26119.3:cds"/>
    </source>
</evidence>
<dbReference type="GeneID" id="105348613"/>
<sequence length="205" mass="23684">MWGCACDMRKLVLCVLLVLNTFVLARRKRNEPEFWYNDCGSANRSVIFNNLLLFPTPIITPGTLYISMSGNITRDLPRKLSIQLTVHKYWIGIPFMLPCFNNQIGSCLYEDICDNLAAFERRRRCPRMLRDYKIQCYCPFRAGTFSFKNLAVNIPKIGGFAGAFVKVRGDYGVSIKVLDEFMTELGCVEMKLSLKKRHKGWLFRI</sequence>
<feature type="chain" id="PRO_5042431472" description="MD-2-related lipid-recognition domain-containing protein" evidence="2">
    <location>
        <begin position="26"/>
        <end position="205"/>
    </location>
</feature>
<evidence type="ECO:0000256" key="1">
    <source>
        <dbReference type="ARBA" id="ARBA00022729"/>
    </source>
</evidence>
<dbReference type="GO" id="GO:0006689">
    <property type="term" value="P:ganglioside catabolic process"/>
    <property type="evidence" value="ECO:0007669"/>
    <property type="project" value="InterPro"/>
</dbReference>
<proteinExistence type="predicted"/>
<dbReference type="Pfam" id="PF02221">
    <property type="entry name" value="E1_DerP2_DerF2"/>
    <property type="match status" value="1"/>
</dbReference>
<dbReference type="GO" id="GO:0009898">
    <property type="term" value="C:cytoplasmic side of plasma membrane"/>
    <property type="evidence" value="ECO:0007669"/>
    <property type="project" value="TreeGrafter"/>
</dbReference>
<dbReference type="Proteomes" id="UP000005408">
    <property type="component" value="Unassembled WGS sequence"/>
</dbReference>
<dbReference type="SUPFAM" id="SSF63707">
    <property type="entry name" value="Ganglioside M2 (gm2) activator"/>
    <property type="match status" value="1"/>
</dbReference>
<dbReference type="RefSeq" id="XP_011456432.1">
    <property type="nucleotide sequence ID" value="XM_011458130.4"/>
</dbReference>
<dbReference type="KEGG" id="crg:105348613"/>
<dbReference type="GO" id="GO:0005319">
    <property type="term" value="F:lipid transporter activity"/>
    <property type="evidence" value="ECO:0007669"/>
    <property type="project" value="TreeGrafter"/>
</dbReference>
<dbReference type="PANTHER" id="PTHR17357">
    <property type="entry name" value="GM2 GANGLIOSIDE ACTIVATOR PROTEIN"/>
    <property type="match status" value="1"/>
</dbReference>
<name>A0A8W8L2C5_MAGGI</name>
<dbReference type="InterPro" id="IPR028996">
    <property type="entry name" value="GM2-AP"/>
</dbReference>
<dbReference type="EnsemblMetazoa" id="G26119.3">
    <property type="protein sequence ID" value="G26119.3:cds"/>
    <property type="gene ID" value="G26119"/>
</dbReference>
<dbReference type="EnsemblMetazoa" id="G26119.1">
    <property type="protein sequence ID" value="G26119.1:cds"/>
    <property type="gene ID" value="G26119"/>
</dbReference>
<evidence type="ECO:0000256" key="2">
    <source>
        <dbReference type="SAM" id="SignalP"/>
    </source>
</evidence>
<reference evidence="4" key="1">
    <citation type="submission" date="2022-08" db="UniProtKB">
        <authorList>
            <consortium name="EnsemblMetazoa"/>
        </authorList>
    </citation>
    <scope>IDENTIFICATION</scope>
    <source>
        <strain evidence="4">05x7-T-G4-1.051#20</strain>
    </source>
</reference>
<dbReference type="OMA" id="FDVTPPC"/>
<evidence type="ECO:0000313" key="5">
    <source>
        <dbReference type="Proteomes" id="UP000005408"/>
    </source>
</evidence>
<dbReference type="GO" id="GO:0008047">
    <property type="term" value="F:enzyme activator activity"/>
    <property type="evidence" value="ECO:0007669"/>
    <property type="project" value="InterPro"/>
</dbReference>
<dbReference type="InterPro" id="IPR036846">
    <property type="entry name" value="GM2-AP_sf"/>
</dbReference>
<protein>
    <recommendedName>
        <fullName evidence="3">MD-2-related lipid-recognition domain-containing protein</fullName>
    </recommendedName>
</protein>
<dbReference type="Gene3D" id="2.70.220.10">
    <property type="entry name" value="Ganglioside GM2 activator"/>
    <property type="match status" value="1"/>
</dbReference>
<feature type="signal peptide" evidence="2">
    <location>
        <begin position="1"/>
        <end position="25"/>
    </location>
</feature>
<dbReference type="PANTHER" id="PTHR17357:SF0">
    <property type="entry name" value="GANGLIOSIDE GM2 ACTIVATOR"/>
    <property type="match status" value="1"/>
</dbReference>